<dbReference type="InterPro" id="IPR008896">
    <property type="entry name" value="TIC214"/>
</dbReference>
<feature type="region of interest" description="Disordered" evidence="10">
    <location>
        <begin position="252"/>
        <end position="300"/>
    </location>
</feature>
<evidence type="ECO:0000256" key="11">
    <source>
        <dbReference type="SAM" id="Phobius"/>
    </source>
</evidence>
<evidence type="ECO:0000256" key="6">
    <source>
        <dbReference type="ARBA" id="ARBA00022927"/>
    </source>
</evidence>
<comment type="subcellular location">
    <subcellularLocation>
        <location evidence="1">Plastid membrane</location>
        <topology evidence="1">Multi-pass membrane protein</topology>
    </subcellularLocation>
</comment>
<keyword evidence="5 11" id="KW-0812">Transmembrane</keyword>
<accession>A0A2K9RJU6</accession>
<evidence type="ECO:0000256" key="4">
    <source>
        <dbReference type="ARBA" id="ARBA00016640"/>
    </source>
</evidence>
<comment type="subunit">
    <text evidence="3">Part of the Tic complex.</text>
</comment>
<dbReference type="Pfam" id="PF05758">
    <property type="entry name" value="Ycf1"/>
    <property type="match status" value="1"/>
</dbReference>
<feature type="coiled-coil region" evidence="9">
    <location>
        <begin position="785"/>
        <end position="812"/>
    </location>
</feature>
<dbReference type="PANTHER" id="PTHR33163">
    <property type="entry name" value="PROTEIN TIC 214-RELATED"/>
    <property type="match status" value="1"/>
</dbReference>
<sequence length="1819" mass="215595">MIFQSFLLGNLVSLCMKIINSVVVVGLYYGFLTTFSIGPSYLFLLRAQVMEEGTEKKVSATTGFITGQLMMFISIYYAPLHLALGRPHTITVLALPYLLFHFFWNNHKHFFDYGSTTRNSMRNFSIQCLFLNNLIFQLFNHFILPSSTLARLVNIYMFRCNNKMLFVTSSFVGWLIGHILFMKWLGLVLVWIRQNNSIRSNVLIRSTKYLVSELRNSKARILSILLFITCVYYLGRIPSPLFTKKLKETSKTGAGERVESEEERDVEIETASEMKGTKQEQEGSTEEDPSPYFFSEERADPNKIDETEEIQVNGKEKEFHFRFTETGYQNRPVSEESYLMNINEDKDNSRLQIFDQKNENKELIIFDKPLVTILFDSKRWNRPLRYIKNKRFDKAVRNEMSQYFFDISQSDGKERISFTYPASLSIFLEMLKKRISPPTIEKFAFNELYNPWVYTNKQKEKSLNNEFLNRIKTLDKENIYLNLLETRTQLCNDHSTKEYLSKRYDPFLSGSHRKTIYKSPSGSTLKKTLIENSLDRFGINRIHGILLPDTYYQEFEQKRNRLDKKSLSTEIVNFLTFISKFVKESGSKNLNASSLYLFLEGKIDSQKETKYFNYLVNLNKIATDANGQKINRKSSRIKEINKKVPRWSYKLITDLEQQSRKYKEDIPIGHQIRSRRGKRIVILTATKDIANTTNSKMSDIKTDVTLIRYSQQSDFRRGIIKGSMRAQRRKVVVFELFQENAKSPLFLGRLQKYPPFSFNISGLIKLIFKNGLDLDKGEAFKLVEYTKEQTKREEQEENNKRKEKARIKVSEDWNRFPFAQGIRGCVLLTQSIFRKYILFPSLIIAKNIGRILLLQRPEWSADFHEWNKEIYVKCTYNGIPLSETEFPKNWLTEGIQIKILFPFYLKPSQKSKLRSSQKDLMKKAKETGDFCFLTVWGMETELPFCLPRKKPSFFKPIFKEFEKKIGKFKKKYFRVRTVFKLKTKLLRKVSKETKKWVNKSVFFRIREVGVEKSSEIKEEKDSIINNQIIHESFSQILTSPSWTNSSLTEKKMKDLTDRTSTILNQIERITKEKKKVTPRINNLSPTSYNAKKLEKQQMFKMLKRRNARLICKLSPFVKFFIEKIYTDIFLYIINIPRINKELFLKLTKKIMDKSISNNERKYERINKKKKTPSPSISSIIKALDNISNIKANSDIFSDLSYILQSDVFSKLGKIQVSNSLRFVVQYQGIPFFLKAKIKDSLETQGMLDSKSADSKLPSYEMNSSKSWLRGHYQYHLSQIEWSRLIPENWRNTFRQHCIAKKANFRKRHSYEKNPLMNSKKQFEVDSLSNQKEKFRKYHRSDLLSYKFIHYEKKTECFFYGSPFQGNTNQEIYYNTPKKNFFDMLRTIPIKNDIVKIHTEKPADRKYFDWQIFKFDLIQKVDIEAWIIIDTNRNQNPQLIKYFFYLKIPEINLPNSHKGFCDWMGMNEKMLKHPISNLELWFFPEFLLLYKTYKMKPWFIPSKLILFNLTRSENKKINEKDNFLIASNKKHQNQEEKEPTSRGEGRSVLSPQKEIEENYARSNMKKGKNKKQYTKAELRLFLKRYLLFQLRWDETLNERMINNINVYCLLRKLLDSKKITISAIQNKQMSLDIMMINKNLTLSEFLKKGVFLLEPIRLSEQKDGQFIMYQTVGISLVHKNKHQKYQGHASNNNLDETISLHQRITGNRDKKNFDLLVPENLLSFRRRRKLRILICFNSKKRNYIDQNPVFWNVKNSSQVSHDNNYLDRDKNQLMKLKLFLWPNYRLEDLACMNRYWFDTNNGSRFGMLRIHLYPRLKIFG</sequence>
<evidence type="ECO:0000256" key="8">
    <source>
        <dbReference type="ARBA" id="ARBA00029978"/>
    </source>
</evidence>
<geneLocation type="plastid" evidence="12"/>
<dbReference type="GO" id="GO:0042170">
    <property type="term" value="C:plastid membrane"/>
    <property type="evidence" value="ECO:0007669"/>
    <property type="project" value="UniProtKB-SubCell"/>
</dbReference>
<name>A0A2K9RJU6_LAMGA</name>
<feature type="compositionally biased region" description="Basic and acidic residues" evidence="10">
    <location>
        <begin position="1531"/>
        <end position="1544"/>
    </location>
</feature>
<evidence type="ECO:0000256" key="9">
    <source>
        <dbReference type="SAM" id="Coils"/>
    </source>
</evidence>
<feature type="transmembrane region" description="Helical" evidence="11">
    <location>
        <begin position="124"/>
        <end position="144"/>
    </location>
</feature>
<feature type="compositionally biased region" description="Acidic residues" evidence="10">
    <location>
        <begin position="259"/>
        <end position="270"/>
    </location>
</feature>
<keyword evidence="12" id="KW-0934">Plastid</keyword>
<organism evidence="12">
    <name type="scientific">Lamium galeobdolon</name>
    <name type="common">Yellow archangel</name>
    <name type="synonym">Galeopsis galeobdolon</name>
    <dbReference type="NCBI Taxonomy" id="53161"/>
    <lineage>
        <taxon>Eukaryota</taxon>
        <taxon>Viridiplantae</taxon>
        <taxon>Streptophyta</taxon>
        <taxon>Embryophyta</taxon>
        <taxon>Tracheophyta</taxon>
        <taxon>Spermatophyta</taxon>
        <taxon>Magnoliopsida</taxon>
        <taxon>eudicotyledons</taxon>
        <taxon>Gunneridae</taxon>
        <taxon>Pentapetalae</taxon>
        <taxon>asterids</taxon>
        <taxon>lamiids</taxon>
        <taxon>Lamiales</taxon>
        <taxon>Lamiaceae</taxon>
        <taxon>Lamioideae</taxon>
        <taxon>Lamieae</taxon>
        <taxon>Lamium</taxon>
    </lineage>
</organism>
<dbReference type="PANTHER" id="PTHR33163:SF40">
    <property type="entry name" value="PROTEIN TIC 214"/>
    <property type="match status" value="1"/>
</dbReference>
<comment type="similarity">
    <text evidence="2">Belongs to the TIC214 family.</text>
</comment>
<feature type="region of interest" description="Disordered" evidence="10">
    <location>
        <begin position="1527"/>
        <end position="1548"/>
    </location>
</feature>
<keyword evidence="6" id="KW-0813">Transport</keyword>
<evidence type="ECO:0000256" key="3">
    <source>
        <dbReference type="ARBA" id="ARBA00011510"/>
    </source>
</evidence>
<dbReference type="GeneID" id="35989361"/>
<feature type="transmembrane region" description="Helical" evidence="11">
    <location>
        <begin position="219"/>
        <end position="235"/>
    </location>
</feature>
<keyword evidence="11" id="KW-0472">Membrane</keyword>
<keyword evidence="7 11" id="KW-1133">Transmembrane helix</keyword>
<feature type="transmembrane region" description="Helical" evidence="11">
    <location>
        <begin position="58"/>
        <end position="78"/>
    </location>
</feature>
<feature type="transmembrane region" description="Helical" evidence="11">
    <location>
        <begin position="84"/>
        <end position="104"/>
    </location>
</feature>
<feature type="transmembrane region" description="Helical" evidence="11">
    <location>
        <begin position="27"/>
        <end position="46"/>
    </location>
</feature>
<evidence type="ECO:0000256" key="5">
    <source>
        <dbReference type="ARBA" id="ARBA00022692"/>
    </source>
</evidence>
<keyword evidence="9" id="KW-0175">Coiled coil</keyword>
<dbReference type="EMBL" id="KY562590">
    <property type="protein sequence ID" value="AUT82391.1"/>
    <property type="molecule type" value="Genomic_DNA"/>
</dbReference>
<evidence type="ECO:0000256" key="10">
    <source>
        <dbReference type="SAM" id="MobiDB-lite"/>
    </source>
</evidence>
<evidence type="ECO:0000256" key="7">
    <source>
        <dbReference type="ARBA" id="ARBA00022989"/>
    </source>
</evidence>
<keyword evidence="6" id="KW-0653">Protein transport</keyword>
<reference evidence="12" key="1">
    <citation type="journal article" date="2018" name="J. ISSAAS">
        <title>Mutation rates in seeds and seed-banking influence substitution rates across the angiosperm phylogeny.</title>
        <authorList>
            <person name="Dann M."/>
            <person name="Bellot S."/>
            <person name="Schepella S."/>
            <person name="Schaefer H."/>
            <person name="Tellier A."/>
        </authorList>
    </citation>
    <scope>NUCLEOTIDE SEQUENCE</scope>
</reference>
<protein>
    <recommendedName>
        <fullName evidence="4">Protein TIC 214</fullName>
    </recommendedName>
    <alternativeName>
        <fullName evidence="8">Translocon at the inner envelope membrane of chloroplasts 214</fullName>
    </alternativeName>
</protein>
<evidence type="ECO:0000256" key="1">
    <source>
        <dbReference type="ARBA" id="ARBA00004446"/>
    </source>
</evidence>
<evidence type="ECO:0000313" key="12">
    <source>
        <dbReference type="EMBL" id="AUT82391.1"/>
    </source>
</evidence>
<evidence type="ECO:0000256" key="2">
    <source>
        <dbReference type="ARBA" id="ARBA00009956"/>
    </source>
</evidence>
<proteinExistence type="inferred from homology"/>
<dbReference type="RefSeq" id="YP_009461169.1">
    <property type="nucleotide sequence ID" value="NC_036972.1"/>
</dbReference>
<dbReference type="GO" id="GO:0015031">
    <property type="term" value="P:protein transport"/>
    <property type="evidence" value="ECO:0007669"/>
    <property type="project" value="UniProtKB-KW"/>
</dbReference>
<gene>
    <name evidence="12" type="primary">ycf1</name>
</gene>
<feature type="transmembrane region" description="Helical" evidence="11">
    <location>
        <begin position="164"/>
        <end position="192"/>
    </location>
</feature>